<dbReference type="SUPFAM" id="SSF56317">
    <property type="entry name" value="Carbon-nitrogen hydrolase"/>
    <property type="match status" value="1"/>
</dbReference>
<dbReference type="InterPro" id="IPR036526">
    <property type="entry name" value="C-N_Hydrolase_sf"/>
</dbReference>
<keyword evidence="3" id="KW-1185">Reference proteome</keyword>
<organism evidence="2 3">
    <name type="scientific">Schizophyllum amplum</name>
    <dbReference type="NCBI Taxonomy" id="97359"/>
    <lineage>
        <taxon>Eukaryota</taxon>
        <taxon>Fungi</taxon>
        <taxon>Dikarya</taxon>
        <taxon>Basidiomycota</taxon>
        <taxon>Agaricomycotina</taxon>
        <taxon>Agaricomycetes</taxon>
        <taxon>Agaricomycetidae</taxon>
        <taxon>Agaricales</taxon>
        <taxon>Schizophyllaceae</taxon>
        <taxon>Schizophyllum</taxon>
    </lineage>
</organism>
<reference evidence="2 3" key="1">
    <citation type="journal article" date="2019" name="New Phytol.">
        <title>Comparative genomics reveals unique wood-decay strategies and fruiting body development in the Schizophyllaceae.</title>
        <authorList>
            <person name="Almasi E."/>
            <person name="Sahu N."/>
            <person name="Krizsan K."/>
            <person name="Balint B."/>
            <person name="Kovacs G.M."/>
            <person name="Kiss B."/>
            <person name="Cseklye J."/>
            <person name="Drula E."/>
            <person name="Henrissat B."/>
            <person name="Nagy I."/>
            <person name="Chovatia M."/>
            <person name="Adam C."/>
            <person name="LaButti K."/>
            <person name="Lipzen A."/>
            <person name="Riley R."/>
            <person name="Grigoriev I.V."/>
            <person name="Nagy L.G."/>
        </authorList>
    </citation>
    <scope>NUCLEOTIDE SEQUENCE [LARGE SCALE GENOMIC DNA]</scope>
    <source>
        <strain evidence="2 3">NL-1724</strain>
    </source>
</reference>
<name>A0A550CGJ3_9AGAR</name>
<dbReference type="GO" id="GO:0030163">
    <property type="term" value="P:protein catabolic process"/>
    <property type="evidence" value="ECO:0007669"/>
    <property type="project" value="TreeGrafter"/>
</dbReference>
<dbReference type="GO" id="GO:0008418">
    <property type="term" value="F:protein-N-terminal asparagine amidohydrolase activity"/>
    <property type="evidence" value="ECO:0007669"/>
    <property type="project" value="InterPro"/>
</dbReference>
<dbReference type="PANTHER" id="PTHR11750">
    <property type="entry name" value="PROTEIN N-TERMINAL AMIDASE"/>
    <property type="match status" value="1"/>
</dbReference>
<evidence type="ECO:0000313" key="3">
    <source>
        <dbReference type="Proteomes" id="UP000320762"/>
    </source>
</evidence>
<dbReference type="STRING" id="97359.A0A550CGJ3"/>
<proteinExistence type="predicted"/>
<dbReference type="InterPro" id="IPR003010">
    <property type="entry name" value="C-N_Hydrolase"/>
</dbReference>
<protein>
    <submittedName>
        <fullName evidence="2">Carbon-nitrogen hydrolase</fullName>
    </submittedName>
</protein>
<evidence type="ECO:0000313" key="2">
    <source>
        <dbReference type="EMBL" id="TRM63894.1"/>
    </source>
</evidence>
<dbReference type="InterPro" id="IPR039703">
    <property type="entry name" value="Nta1"/>
</dbReference>
<dbReference type="OrthoDB" id="201515at2759"/>
<dbReference type="AlphaFoldDB" id="A0A550CGJ3"/>
<dbReference type="Gene3D" id="3.60.110.10">
    <property type="entry name" value="Carbon-nitrogen hydrolase"/>
    <property type="match status" value="1"/>
</dbReference>
<keyword evidence="2" id="KW-0378">Hydrolase</keyword>
<sequence>MAALKSMLRVAVVQFNPKIGQVQTNIARVRELCGKIEPQSVDLVCLPEMAFTGYVFDNSAAITPFLERPHTGPTSRFCSELAARLRCYVVAGFPEQLLPEELIGDKVGANSAIIYGPQGERVGEYRKTNLFETDRTWSIPGTGFASFVLPGTLKRMTLGICMDLNAQPPAEWSVAEGPYEIAEHARAHGSNLLILLNNWLDSGNETEEPTDWHTLNFWAARLRPLWQKEDGSDTVGTESDEEAPGTRTTVIICNRTGVENGQCAPRRIAVISLAYQD</sequence>
<comment type="caution">
    <text evidence="2">The sequence shown here is derived from an EMBL/GenBank/DDBJ whole genome shotgun (WGS) entry which is preliminary data.</text>
</comment>
<dbReference type="PROSITE" id="PS50263">
    <property type="entry name" value="CN_HYDROLASE"/>
    <property type="match status" value="1"/>
</dbReference>
<dbReference type="Proteomes" id="UP000320762">
    <property type="component" value="Unassembled WGS sequence"/>
</dbReference>
<feature type="domain" description="CN hydrolase" evidence="1">
    <location>
        <begin position="8"/>
        <end position="277"/>
    </location>
</feature>
<dbReference type="PANTHER" id="PTHR11750:SF26">
    <property type="entry name" value="PROTEIN N-TERMINAL AMIDASE"/>
    <property type="match status" value="1"/>
</dbReference>
<dbReference type="EMBL" id="VDMD01000008">
    <property type="protein sequence ID" value="TRM63894.1"/>
    <property type="molecule type" value="Genomic_DNA"/>
</dbReference>
<evidence type="ECO:0000259" key="1">
    <source>
        <dbReference type="PROSITE" id="PS50263"/>
    </source>
</evidence>
<gene>
    <name evidence="2" type="ORF">BD626DRAFT_493085</name>
</gene>
<accession>A0A550CGJ3</accession>
<dbReference type="GO" id="GO:0070773">
    <property type="term" value="F:protein-N-terminal glutamine amidohydrolase activity"/>
    <property type="evidence" value="ECO:0007669"/>
    <property type="project" value="InterPro"/>
</dbReference>
<dbReference type="Pfam" id="PF00795">
    <property type="entry name" value="CN_hydrolase"/>
    <property type="match status" value="1"/>
</dbReference>